<sequence length="152" mass="17350">MNKPGKIVTCIVLLAAATLNVSAQPKDDGKGWRERVMSEKIAFLTTAIGLTPGEAQAFWPVYNQMWEERGKAQFNVMKAYKALEAAVDGNKTKEIPRLLDSYLDALSEKDRIEDSCDERYRKVLPTEKVAKLYVAEEKFRRQQIHKLHHKAD</sequence>
<gene>
    <name evidence="2" type="ORF">IAB80_10480</name>
</gene>
<accession>A0A9D9NMU8</accession>
<dbReference type="Proteomes" id="UP000823771">
    <property type="component" value="Unassembled WGS sequence"/>
</dbReference>
<evidence type="ECO:0008006" key="4">
    <source>
        <dbReference type="Google" id="ProtNLM"/>
    </source>
</evidence>
<dbReference type="AlphaFoldDB" id="A0A9D9NMU8"/>
<reference evidence="2" key="2">
    <citation type="journal article" date="2021" name="PeerJ">
        <title>Extensive microbial diversity within the chicken gut microbiome revealed by metagenomics and culture.</title>
        <authorList>
            <person name="Gilroy R."/>
            <person name="Ravi A."/>
            <person name="Getino M."/>
            <person name="Pursley I."/>
            <person name="Horton D.L."/>
            <person name="Alikhan N.F."/>
            <person name="Baker D."/>
            <person name="Gharbi K."/>
            <person name="Hall N."/>
            <person name="Watson M."/>
            <person name="Adriaenssens E.M."/>
            <person name="Foster-Nyarko E."/>
            <person name="Jarju S."/>
            <person name="Secka A."/>
            <person name="Antonio M."/>
            <person name="Oren A."/>
            <person name="Chaudhuri R.R."/>
            <person name="La Ragione R."/>
            <person name="Hildebrand F."/>
            <person name="Pallen M.J."/>
        </authorList>
    </citation>
    <scope>NUCLEOTIDE SEQUENCE</scope>
    <source>
        <strain evidence="2">2478</strain>
    </source>
</reference>
<evidence type="ECO:0000313" key="2">
    <source>
        <dbReference type="EMBL" id="MBO8479296.1"/>
    </source>
</evidence>
<protein>
    <recommendedName>
        <fullName evidence="4">Sensor of ECF-type sigma factor</fullName>
    </recommendedName>
</protein>
<reference evidence="2" key="1">
    <citation type="submission" date="2020-10" db="EMBL/GenBank/DDBJ databases">
        <authorList>
            <person name="Gilroy R."/>
        </authorList>
    </citation>
    <scope>NUCLEOTIDE SEQUENCE</scope>
    <source>
        <strain evidence="2">2478</strain>
    </source>
</reference>
<feature type="signal peptide" evidence="1">
    <location>
        <begin position="1"/>
        <end position="23"/>
    </location>
</feature>
<evidence type="ECO:0000256" key="1">
    <source>
        <dbReference type="SAM" id="SignalP"/>
    </source>
</evidence>
<evidence type="ECO:0000313" key="3">
    <source>
        <dbReference type="Proteomes" id="UP000823771"/>
    </source>
</evidence>
<proteinExistence type="predicted"/>
<comment type="caution">
    <text evidence="2">The sequence shown here is derived from an EMBL/GenBank/DDBJ whole genome shotgun (WGS) entry which is preliminary data.</text>
</comment>
<dbReference type="EMBL" id="JADILZ010000102">
    <property type="protein sequence ID" value="MBO8479296.1"/>
    <property type="molecule type" value="Genomic_DNA"/>
</dbReference>
<keyword evidence="1" id="KW-0732">Signal</keyword>
<feature type="chain" id="PRO_5039534833" description="Sensor of ECF-type sigma factor" evidence="1">
    <location>
        <begin position="24"/>
        <end position="152"/>
    </location>
</feature>
<name>A0A9D9NMU8_9BACT</name>
<organism evidence="2 3">
    <name type="scientific">Candidatus Cryptobacteroides excrementipullorum</name>
    <dbReference type="NCBI Taxonomy" id="2840761"/>
    <lineage>
        <taxon>Bacteria</taxon>
        <taxon>Pseudomonadati</taxon>
        <taxon>Bacteroidota</taxon>
        <taxon>Bacteroidia</taxon>
        <taxon>Bacteroidales</taxon>
        <taxon>Candidatus Cryptobacteroides</taxon>
    </lineage>
</organism>